<dbReference type="Proteomes" id="UP000199550">
    <property type="component" value="Unassembled WGS sequence"/>
</dbReference>
<dbReference type="RefSeq" id="WP_090185490.1">
    <property type="nucleotide sequence ID" value="NZ_CAXYBM010000005.1"/>
</dbReference>
<dbReference type="InterPro" id="IPR028992">
    <property type="entry name" value="Hedgehog/Intein_dom"/>
</dbReference>
<sequence length="356" mass="38895">MKTGFSGTFVIPWSQTELDGRSSAPVRCIRTGAVWSWTGEPVRVDGPNAILPLGPSEGQADLRKRAALTVRRLLASSHVAHRPAPMVLQGPLFDKSFTVTNGHDTWDVTLIPRGAGRKPLLMFLNDIPPRRTDLWIVRDDIDAATRAEAEEAPKGVICFTPGTMILTPDGPRDVASLGEGDRVQTQDNGAAEILWIGRRRVTGARMLAMPDLLPVRLRAGALDRDVPDAGLLVSPDHRIVLRGPRARALFNTDEVLVTARDLIDDYAVLRERGMPAVTYIHVMLAQHQIVFANNVPTESFHPASAALATIAAPDKDRLFARVPDLRSDIGAYGGYARRVLSVSEAAVLQHDRSRRA</sequence>
<evidence type="ECO:0000259" key="1">
    <source>
        <dbReference type="Pfam" id="PF13403"/>
    </source>
</evidence>
<dbReference type="InterPro" id="IPR036844">
    <property type="entry name" value="Hint_dom_sf"/>
</dbReference>
<dbReference type="OrthoDB" id="6305173at2"/>
<dbReference type="SUPFAM" id="SSF51294">
    <property type="entry name" value="Hedgehog/intein (Hint) domain"/>
    <property type="match status" value="1"/>
</dbReference>
<reference evidence="2 3" key="1">
    <citation type="submission" date="2016-10" db="EMBL/GenBank/DDBJ databases">
        <authorList>
            <person name="de Groot N.N."/>
        </authorList>
    </citation>
    <scope>NUCLEOTIDE SEQUENCE [LARGE SCALE GENOMIC DNA]</scope>
    <source>
        <strain evidence="2 3">DSM 16199</strain>
    </source>
</reference>
<name>A0A1I4CZ55_9RHOB</name>
<dbReference type="Gene3D" id="2.170.16.10">
    <property type="entry name" value="Hedgehog/Intein (Hint) domain"/>
    <property type="match status" value="1"/>
</dbReference>
<evidence type="ECO:0000313" key="2">
    <source>
        <dbReference type="EMBL" id="SFK85497.1"/>
    </source>
</evidence>
<protein>
    <submittedName>
        <fullName evidence="2">Hint domain-containing protein</fullName>
    </submittedName>
</protein>
<dbReference type="EMBL" id="FOTF01000003">
    <property type="protein sequence ID" value="SFK85497.1"/>
    <property type="molecule type" value="Genomic_DNA"/>
</dbReference>
<dbReference type="GeneID" id="97892344"/>
<dbReference type="STRING" id="195913.SAMN04488004_10351"/>
<evidence type="ECO:0000313" key="3">
    <source>
        <dbReference type="Proteomes" id="UP000199550"/>
    </source>
</evidence>
<proteinExistence type="predicted"/>
<gene>
    <name evidence="2" type="ORF">SAMN04488004_10351</name>
</gene>
<feature type="domain" description="Hedgehog/Intein (Hint)" evidence="1">
    <location>
        <begin position="157"/>
        <end position="303"/>
    </location>
</feature>
<accession>A0A1I4CZ55</accession>
<dbReference type="AlphaFoldDB" id="A0A1I4CZ55"/>
<dbReference type="Pfam" id="PF13403">
    <property type="entry name" value="Hint_2"/>
    <property type="match status" value="1"/>
</dbReference>
<organism evidence="2 3">
    <name type="scientific">Loktanella salsilacus</name>
    <dbReference type="NCBI Taxonomy" id="195913"/>
    <lineage>
        <taxon>Bacteria</taxon>
        <taxon>Pseudomonadati</taxon>
        <taxon>Pseudomonadota</taxon>
        <taxon>Alphaproteobacteria</taxon>
        <taxon>Rhodobacterales</taxon>
        <taxon>Roseobacteraceae</taxon>
        <taxon>Loktanella</taxon>
    </lineage>
</organism>
<keyword evidence="3" id="KW-1185">Reference proteome</keyword>